<keyword evidence="4 11" id="KW-0032">Aminotransferase</keyword>
<dbReference type="InterPro" id="IPR050106">
    <property type="entry name" value="HistidinolP_aminotransfase"/>
</dbReference>
<dbReference type="InterPro" id="IPR004839">
    <property type="entry name" value="Aminotransferase_I/II_large"/>
</dbReference>
<evidence type="ECO:0000256" key="2">
    <source>
        <dbReference type="ARBA" id="ARBA00007970"/>
    </source>
</evidence>
<evidence type="ECO:0000256" key="6">
    <source>
        <dbReference type="ARBA" id="ARBA00022679"/>
    </source>
</evidence>
<dbReference type="PANTHER" id="PTHR43643">
    <property type="entry name" value="HISTIDINOL-PHOSPHATE AMINOTRANSFERASE 2"/>
    <property type="match status" value="1"/>
</dbReference>
<keyword evidence="12" id="KW-1185">Reference proteome</keyword>
<evidence type="ECO:0000256" key="4">
    <source>
        <dbReference type="ARBA" id="ARBA00022576"/>
    </source>
</evidence>
<dbReference type="PANTHER" id="PTHR43643:SF6">
    <property type="entry name" value="HISTIDINOL-PHOSPHATE AMINOTRANSFERASE"/>
    <property type="match status" value="1"/>
</dbReference>
<evidence type="ECO:0000256" key="5">
    <source>
        <dbReference type="ARBA" id="ARBA00022605"/>
    </source>
</evidence>
<evidence type="ECO:0000256" key="9">
    <source>
        <dbReference type="ARBA" id="ARBA00047481"/>
    </source>
</evidence>
<comment type="pathway">
    <text evidence="1">Amino-acid biosynthesis; L-histidine biosynthesis; L-histidine from 5-phospho-alpha-D-ribose 1-diphosphate: step 7/9.</text>
</comment>
<comment type="catalytic activity">
    <reaction evidence="9">
        <text>L-histidinol phosphate + 2-oxoglutarate = 3-(imidazol-4-yl)-2-oxopropyl phosphate + L-glutamate</text>
        <dbReference type="Rhea" id="RHEA:23744"/>
        <dbReference type="ChEBI" id="CHEBI:16810"/>
        <dbReference type="ChEBI" id="CHEBI:29985"/>
        <dbReference type="ChEBI" id="CHEBI:57766"/>
        <dbReference type="ChEBI" id="CHEBI:57980"/>
        <dbReference type="EC" id="2.6.1.9"/>
    </reaction>
</comment>
<keyword evidence="8" id="KW-0368">Histidine biosynthesis</keyword>
<keyword evidence="6 11" id="KW-0808">Transferase</keyword>
<dbReference type="SUPFAM" id="SSF53383">
    <property type="entry name" value="PLP-dependent transferases"/>
    <property type="match status" value="1"/>
</dbReference>
<evidence type="ECO:0000256" key="1">
    <source>
        <dbReference type="ARBA" id="ARBA00005011"/>
    </source>
</evidence>
<evidence type="ECO:0000256" key="8">
    <source>
        <dbReference type="ARBA" id="ARBA00023102"/>
    </source>
</evidence>
<keyword evidence="7" id="KW-0663">Pyridoxal phosphate</keyword>
<name>A0ABU1NAF4_9BURK</name>
<comment type="caution">
    <text evidence="11">The sequence shown here is derived from an EMBL/GenBank/DDBJ whole genome shotgun (WGS) entry which is preliminary data.</text>
</comment>
<evidence type="ECO:0000313" key="12">
    <source>
        <dbReference type="Proteomes" id="UP001184230"/>
    </source>
</evidence>
<accession>A0ABU1NAF4</accession>
<dbReference type="InterPro" id="IPR015422">
    <property type="entry name" value="PyrdxlP-dep_Trfase_small"/>
</dbReference>
<proteinExistence type="inferred from homology"/>
<gene>
    <name evidence="11" type="ORF">J2739_001184</name>
</gene>
<organism evidence="11 12">
    <name type="scientific">Variovorax soli</name>
    <dbReference type="NCBI Taxonomy" id="376815"/>
    <lineage>
        <taxon>Bacteria</taxon>
        <taxon>Pseudomonadati</taxon>
        <taxon>Pseudomonadota</taxon>
        <taxon>Betaproteobacteria</taxon>
        <taxon>Burkholderiales</taxon>
        <taxon>Comamonadaceae</taxon>
        <taxon>Variovorax</taxon>
    </lineage>
</organism>
<evidence type="ECO:0000256" key="7">
    <source>
        <dbReference type="ARBA" id="ARBA00022898"/>
    </source>
</evidence>
<dbReference type="GO" id="GO:0004400">
    <property type="term" value="F:histidinol-phosphate transaminase activity"/>
    <property type="evidence" value="ECO:0007669"/>
    <property type="project" value="UniProtKB-EC"/>
</dbReference>
<comment type="similarity">
    <text evidence="2">Belongs to the class-II pyridoxal-phosphate-dependent aminotransferase family. Histidinol-phosphate aminotransferase subfamily.</text>
</comment>
<dbReference type="Proteomes" id="UP001184230">
    <property type="component" value="Unassembled WGS sequence"/>
</dbReference>
<dbReference type="InterPro" id="IPR015421">
    <property type="entry name" value="PyrdxlP-dep_Trfase_major"/>
</dbReference>
<protein>
    <recommendedName>
        <fullName evidence="3">histidinol-phosphate transaminase</fullName>
        <ecNumber evidence="3">2.6.1.9</ecNumber>
    </recommendedName>
</protein>
<reference evidence="11 12" key="1">
    <citation type="submission" date="2023-07" db="EMBL/GenBank/DDBJ databases">
        <title>Sorghum-associated microbial communities from plants grown in Nebraska, USA.</title>
        <authorList>
            <person name="Schachtman D."/>
        </authorList>
    </citation>
    <scope>NUCLEOTIDE SEQUENCE [LARGE SCALE GENOMIC DNA]</scope>
    <source>
        <strain evidence="11 12">DS1781</strain>
    </source>
</reference>
<dbReference type="Pfam" id="PF00155">
    <property type="entry name" value="Aminotran_1_2"/>
    <property type="match status" value="1"/>
</dbReference>
<keyword evidence="5" id="KW-0028">Amino-acid biosynthesis</keyword>
<feature type="domain" description="Aminotransferase class I/classII large" evidence="10">
    <location>
        <begin position="25"/>
        <end position="331"/>
    </location>
</feature>
<dbReference type="Gene3D" id="3.40.640.10">
    <property type="entry name" value="Type I PLP-dependent aspartate aminotransferase-like (Major domain)"/>
    <property type="match status" value="1"/>
</dbReference>
<sequence>MSSSSFHDEEALHGGPDARGAALHDFSTNANACGPCPMALQALAQADPSRYPDPRYTALRETLGRFHGVAAERIVIAASASAFIARITGAVAQQGGRKVWLPRHSYGDYARAAAAWGLELHREPEAPAGSALAWCCDPSSPLGQAQPGLSAMVDAAAPGVCVLDLAYEPLRLEGCLDLSAAQKDRVWQLWTPNKALGLTGVRAAYAIAPRDAAGRVEPLNRLAPSWPLGAHGVALLEAWALLETQDWLAASRECLRGWKHEQQALCAALGWSVLPSVANYFCARPDVPYARRAAALREAGIQLRDASSFGLPGHVRLAVLPPGSQAALVRAWQAARA</sequence>
<dbReference type="RefSeq" id="WP_309899491.1">
    <property type="nucleotide sequence ID" value="NZ_JAVDRF010000002.1"/>
</dbReference>
<evidence type="ECO:0000256" key="3">
    <source>
        <dbReference type="ARBA" id="ARBA00012748"/>
    </source>
</evidence>
<evidence type="ECO:0000313" key="11">
    <source>
        <dbReference type="EMBL" id="MDR6535424.1"/>
    </source>
</evidence>
<dbReference type="EC" id="2.6.1.9" evidence="3"/>
<evidence type="ECO:0000259" key="10">
    <source>
        <dbReference type="Pfam" id="PF00155"/>
    </source>
</evidence>
<dbReference type="Gene3D" id="3.90.1150.10">
    <property type="entry name" value="Aspartate Aminotransferase, domain 1"/>
    <property type="match status" value="1"/>
</dbReference>
<dbReference type="InterPro" id="IPR015424">
    <property type="entry name" value="PyrdxlP-dep_Trfase"/>
</dbReference>
<dbReference type="EMBL" id="JAVDRF010000002">
    <property type="protein sequence ID" value="MDR6535424.1"/>
    <property type="molecule type" value="Genomic_DNA"/>
</dbReference>